<dbReference type="InterPro" id="IPR019460">
    <property type="entry name" value="Atg11_C"/>
</dbReference>
<feature type="coiled-coil region" evidence="7">
    <location>
        <begin position="563"/>
        <end position="716"/>
    </location>
</feature>
<keyword evidence="5 7" id="KW-0175">Coiled coil</keyword>
<dbReference type="GO" id="GO:0061709">
    <property type="term" value="P:reticulophagy"/>
    <property type="evidence" value="ECO:0007669"/>
    <property type="project" value="TreeGrafter"/>
</dbReference>
<feature type="compositionally biased region" description="Polar residues" evidence="8">
    <location>
        <begin position="1337"/>
        <end position="1349"/>
    </location>
</feature>
<dbReference type="GO" id="GO:0034727">
    <property type="term" value="P:piecemeal microautophagy of the nucleus"/>
    <property type="evidence" value="ECO:0007669"/>
    <property type="project" value="TreeGrafter"/>
</dbReference>
<keyword evidence="6" id="KW-0472">Membrane</keyword>
<feature type="compositionally biased region" description="Polar residues" evidence="8">
    <location>
        <begin position="867"/>
        <end position="889"/>
    </location>
</feature>
<evidence type="ECO:0000256" key="6">
    <source>
        <dbReference type="RuleBase" id="RU367075"/>
    </source>
</evidence>
<dbReference type="GO" id="GO:0060090">
    <property type="term" value="F:molecular adaptor activity"/>
    <property type="evidence" value="ECO:0007669"/>
    <property type="project" value="TreeGrafter"/>
</dbReference>
<dbReference type="PANTHER" id="PTHR13222:SF1">
    <property type="entry name" value="RB1-INDUCIBLE COILED-COIL PROTEIN 1"/>
    <property type="match status" value="1"/>
</dbReference>
<dbReference type="GO" id="GO:0015031">
    <property type="term" value="P:protein transport"/>
    <property type="evidence" value="ECO:0007669"/>
    <property type="project" value="UniProtKB-KW"/>
</dbReference>
<comment type="caution">
    <text evidence="11">The sequence shown here is derived from an EMBL/GenBank/DDBJ whole genome shotgun (WGS) entry which is preliminary data.</text>
</comment>
<dbReference type="Pfam" id="PF04108">
    <property type="entry name" value="ATG17_like"/>
    <property type="match status" value="1"/>
</dbReference>
<evidence type="ECO:0000313" key="11">
    <source>
        <dbReference type="EMBL" id="EIW78562.1"/>
    </source>
</evidence>
<comment type="function">
    <text evidence="6">Involved in cytoplasm to vacuole transport (Cvt), pexophagy, mitophagy and nucleophagy. Recruits mitochondria for their selective degradation via autophagy (mitophagy) during starvation. Works as scaffold proteins that recruit ATG proteins to the pre-autophagosome (PAS), the site of vesicle/autophagosome formation. Required for the Cvt vesicles completion.</text>
</comment>
<evidence type="ECO:0000259" key="10">
    <source>
        <dbReference type="Pfam" id="PF10377"/>
    </source>
</evidence>
<feature type="compositionally biased region" description="Pro residues" evidence="8">
    <location>
        <begin position="1144"/>
        <end position="1170"/>
    </location>
</feature>
<sequence>MIQICRAEDGESYQVNATLRDIERIGSLEIFLSQETGVDPEAILAYLTDGTRLRTDNVRELVGAQDQTIYVFNKYYLDIDLDHVLQSLRVAPPLQLPIEENIAATPPFRPATLASTYLATAQTHTDGTAHILSALHRQHAALRLAAATLERHVLALADVFDALAGPVREELARQARLLAGVTGDLELVKRVRVHAEFMSVTTRKAIEDGGEVRTLGHYVSEQKMQQVAAGCRRTHEEFKKQFEDAERAVGQLSEGTDEVRAAATHVDYVNDAETAARRAKEILERMAESAGTLDNPATASESVLQELKHLDAALRKEVEAITEAKNAYTSQSISALRQISSLNVHLTELPNALTALQSKFRGKNSFSHIQRLHGMVYAYGATVVEVVRRKEFENFFYQRAQSIMEVMAKLTSNERKRRQIYRGEVHGQLPFDLRGMDGTVPGVEISTPARQDAPYNLEREDVEALLQMLQDLEDFAYQSGDEGAFTSVRDTKDALEKLVHKMDNLGGNFDRIAERSLLSASRLGSSRRRLTEEDEQVFQELAIQLQDAQDALVRQEACMQEERDAHKADIRHLHNQLDDAENAVERERERADILERELHQARAQIESETSARRVLERRHEEQLTDVDTQRKGLQEALADATEQARVAELLRQELASVRVQDEEVKVLEARNAARVEQLLEEQAAHLALLEETRAKGESLEAQIQAARDESAEVKRVLRETDADRDRLLRAQASEHDRIMRDHRAEADGDRAVLEHQFSELRAQFADAQAAAKEARAQAEIGGADAIGLREELQRVEHELREARHVERILREDIRAGRASQSAFEQSVEESSRQVAQFLEVAIAFRNSHVKAQTIAQAAQQHPGAASKLQSQSMLESTTLPSSFPRQTNGIMGSVTVEEPEPIDPSDPPAALETLRAFDHDHFLEVITKTGSIIRKWQKQCKEYRERAKGKISFRNFGKGDLALFLPTRNSVSKPWAAFNVSFPHYFLQATGHLAEQLKTREWIVARITSITERVVDHKDPSSNPYGLGDGVKYYMLEVEDWTQSSQLNKRRVTSRKTSGLSDLGFEPKPISSSPPTAGSRDNTPIPPAPPQSEVENAFSVTVPPTSHLFPVRARSNSNSSAGPSSLSRLLAQAPADSPSSDETPTPPPEAAPTPSPPSTSTVRPPPPSPTVPIVHQNPPSVPSPLRPGSRASRASVSSKFSGGRLPPIGTASAAGAAKAAPTTALTEYTLPSSPPQTASPRSPRSAAVSVSIQSSSGSANANGMGAGTGTGTDTGKTSGSGSGASTGDGDSKTRGPPSPRDSISEAMSNVLMSDAPGVRRRTSSYHVPRATSPLAGLSSSPQKPSTAASTLASFANSWGMSFGRRKRNTADMSASLTGQHGRDSSAHSSRSPMKGSNGADAGTEREPMAADLLRRV</sequence>
<feature type="region of interest" description="Disordered" evidence="8">
    <location>
        <begin position="857"/>
        <end position="889"/>
    </location>
</feature>
<comment type="similarity">
    <text evidence="1 6">Belongs to the ATG11 family.</text>
</comment>
<dbReference type="GO" id="GO:0034045">
    <property type="term" value="C:phagophore assembly site membrane"/>
    <property type="evidence" value="ECO:0007669"/>
    <property type="project" value="UniProtKB-SubCell"/>
</dbReference>
<dbReference type="GO" id="GO:0000422">
    <property type="term" value="P:autophagy of mitochondrion"/>
    <property type="evidence" value="ECO:0007669"/>
    <property type="project" value="TreeGrafter"/>
</dbReference>
<dbReference type="Pfam" id="PF10377">
    <property type="entry name" value="ATG11"/>
    <property type="match status" value="1"/>
</dbReference>
<keyword evidence="6" id="KW-0926">Vacuole</keyword>
<feature type="coiled-coil region" evidence="7">
    <location>
        <begin position="757"/>
        <end position="812"/>
    </location>
</feature>
<evidence type="ECO:0000256" key="8">
    <source>
        <dbReference type="SAM" id="MobiDB-lite"/>
    </source>
</evidence>
<feature type="region of interest" description="Disordered" evidence="8">
    <location>
        <begin position="1045"/>
        <end position="1093"/>
    </location>
</feature>
<feature type="domain" description="Autophagy protein ATG17-like" evidence="9">
    <location>
        <begin position="113"/>
        <end position="425"/>
    </location>
</feature>
<feature type="compositionally biased region" description="Gly residues" evidence="8">
    <location>
        <begin position="1264"/>
        <end position="1286"/>
    </location>
</feature>
<dbReference type="GO" id="GO:1903599">
    <property type="term" value="P:positive regulation of autophagy of mitochondrion"/>
    <property type="evidence" value="ECO:0007669"/>
    <property type="project" value="UniProtKB-UniRule"/>
</dbReference>
<organism evidence="11 12">
    <name type="scientific">Coniophora puteana (strain RWD-64-598)</name>
    <name type="common">Brown rot fungus</name>
    <dbReference type="NCBI Taxonomy" id="741705"/>
    <lineage>
        <taxon>Eukaryota</taxon>
        <taxon>Fungi</taxon>
        <taxon>Dikarya</taxon>
        <taxon>Basidiomycota</taxon>
        <taxon>Agaricomycotina</taxon>
        <taxon>Agaricomycetes</taxon>
        <taxon>Agaricomycetidae</taxon>
        <taxon>Boletales</taxon>
        <taxon>Coniophorineae</taxon>
        <taxon>Coniophoraceae</taxon>
        <taxon>Coniophora</taxon>
    </lineage>
</organism>
<accession>A0A5M3MH71</accession>
<feature type="domain" description="Autophagy-related protein 11 C-terminal" evidence="10">
    <location>
        <begin position="926"/>
        <end position="1039"/>
    </location>
</feature>
<dbReference type="GeneID" id="19201254"/>
<evidence type="ECO:0000259" key="9">
    <source>
        <dbReference type="Pfam" id="PF04108"/>
    </source>
</evidence>
<dbReference type="Proteomes" id="UP000053558">
    <property type="component" value="Unassembled WGS sequence"/>
</dbReference>
<keyword evidence="3 6" id="KW-0653">Protein transport</keyword>
<dbReference type="GO" id="GO:0000045">
    <property type="term" value="P:autophagosome assembly"/>
    <property type="evidence" value="ECO:0007669"/>
    <property type="project" value="UniProtKB-UniRule"/>
</dbReference>
<dbReference type="GO" id="GO:0034517">
    <property type="term" value="P:ribophagy"/>
    <property type="evidence" value="ECO:0007669"/>
    <property type="project" value="TreeGrafter"/>
</dbReference>
<name>A0A5M3MH71_CONPW</name>
<dbReference type="InterPro" id="IPR045326">
    <property type="entry name" value="ATG17-like_dom"/>
</dbReference>
<keyword evidence="12" id="KW-1185">Reference proteome</keyword>
<proteinExistence type="inferred from homology"/>
<dbReference type="GO" id="GO:1990316">
    <property type="term" value="C:Atg1/ULK1 kinase complex"/>
    <property type="evidence" value="ECO:0007669"/>
    <property type="project" value="TreeGrafter"/>
</dbReference>
<evidence type="ECO:0000256" key="1">
    <source>
        <dbReference type="ARBA" id="ARBA00009729"/>
    </source>
</evidence>
<dbReference type="OMA" id="GLRWYLI"/>
<dbReference type="EMBL" id="JH711582">
    <property type="protein sequence ID" value="EIW78562.1"/>
    <property type="molecule type" value="Genomic_DNA"/>
</dbReference>
<evidence type="ECO:0000256" key="2">
    <source>
        <dbReference type="ARBA" id="ARBA00022448"/>
    </source>
</evidence>
<feature type="compositionally biased region" description="Polar residues" evidence="8">
    <location>
        <begin position="1070"/>
        <end position="1082"/>
    </location>
</feature>
<dbReference type="RefSeq" id="XP_007771575.1">
    <property type="nucleotide sequence ID" value="XM_007773385.1"/>
</dbReference>
<feature type="region of interest" description="Disordered" evidence="8">
    <location>
        <begin position="1365"/>
        <end position="1416"/>
    </location>
</feature>
<dbReference type="GO" id="GO:0019901">
    <property type="term" value="F:protein kinase binding"/>
    <property type="evidence" value="ECO:0007669"/>
    <property type="project" value="TreeGrafter"/>
</dbReference>
<gene>
    <name evidence="11" type="ORF">CONPUDRAFT_138782</name>
</gene>
<feature type="compositionally biased region" description="Low complexity" evidence="8">
    <location>
        <begin position="1210"/>
        <end position="1226"/>
    </location>
</feature>
<evidence type="ECO:0000256" key="7">
    <source>
        <dbReference type="SAM" id="Coils"/>
    </source>
</evidence>
<feature type="region of interest" description="Disordered" evidence="8">
    <location>
        <begin position="1109"/>
        <end position="1349"/>
    </location>
</feature>
<feature type="compositionally biased region" description="Low complexity" evidence="8">
    <location>
        <begin position="1112"/>
        <end position="1143"/>
    </location>
</feature>
<dbReference type="GO" id="GO:0005774">
    <property type="term" value="C:vacuolar membrane"/>
    <property type="evidence" value="ECO:0007669"/>
    <property type="project" value="UniProtKB-SubCell"/>
</dbReference>
<dbReference type="PANTHER" id="PTHR13222">
    <property type="entry name" value="RB1-INDUCIBLE COILED-COIL"/>
    <property type="match status" value="1"/>
</dbReference>
<evidence type="ECO:0000313" key="12">
    <source>
        <dbReference type="Proteomes" id="UP000053558"/>
    </source>
</evidence>
<evidence type="ECO:0000256" key="4">
    <source>
        <dbReference type="ARBA" id="ARBA00023006"/>
    </source>
</evidence>
<evidence type="ECO:0000256" key="3">
    <source>
        <dbReference type="ARBA" id="ARBA00022927"/>
    </source>
</evidence>
<dbReference type="KEGG" id="cput:CONPUDRAFT_138782"/>
<feature type="compositionally biased region" description="Basic and acidic residues" evidence="8">
    <location>
        <begin position="1402"/>
        <end position="1416"/>
    </location>
</feature>
<feature type="compositionally biased region" description="Low complexity" evidence="8">
    <location>
        <begin position="1235"/>
        <end position="1263"/>
    </location>
</feature>
<keyword evidence="2 6" id="KW-0813">Transport</keyword>
<comment type="subcellular location">
    <subcellularLocation>
        <location evidence="6">Preautophagosomal structure membrane</location>
        <topology evidence="6">Peripheral membrane protein</topology>
    </subcellularLocation>
    <subcellularLocation>
        <location evidence="6">Vacuole membrane</location>
        <topology evidence="6">Peripheral membrane protein</topology>
    </subcellularLocation>
    <text evidence="6">During pexophagy, accumulates in the vacuolar membrane region, where the peroxisomes contact the vacuole.</text>
</comment>
<comment type="subunit">
    <text evidence="6">Homodimer.</text>
</comment>
<evidence type="ECO:0000256" key="5">
    <source>
        <dbReference type="ARBA" id="ARBA00023054"/>
    </source>
</evidence>
<keyword evidence="4 6" id="KW-0072">Autophagy</keyword>
<reference evidence="12" key="1">
    <citation type="journal article" date="2012" name="Science">
        <title>The Paleozoic origin of enzymatic lignin decomposition reconstructed from 31 fungal genomes.</title>
        <authorList>
            <person name="Floudas D."/>
            <person name="Binder M."/>
            <person name="Riley R."/>
            <person name="Barry K."/>
            <person name="Blanchette R.A."/>
            <person name="Henrissat B."/>
            <person name="Martinez A.T."/>
            <person name="Otillar R."/>
            <person name="Spatafora J.W."/>
            <person name="Yadav J.S."/>
            <person name="Aerts A."/>
            <person name="Benoit I."/>
            <person name="Boyd A."/>
            <person name="Carlson A."/>
            <person name="Copeland A."/>
            <person name="Coutinho P.M."/>
            <person name="de Vries R.P."/>
            <person name="Ferreira P."/>
            <person name="Findley K."/>
            <person name="Foster B."/>
            <person name="Gaskell J."/>
            <person name="Glotzer D."/>
            <person name="Gorecki P."/>
            <person name="Heitman J."/>
            <person name="Hesse C."/>
            <person name="Hori C."/>
            <person name="Igarashi K."/>
            <person name="Jurgens J.A."/>
            <person name="Kallen N."/>
            <person name="Kersten P."/>
            <person name="Kohler A."/>
            <person name="Kuees U."/>
            <person name="Kumar T.K.A."/>
            <person name="Kuo A."/>
            <person name="LaButti K."/>
            <person name="Larrondo L.F."/>
            <person name="Lindquist E."/>
            <person name="Ling A."/>
            <person name="Lombard V."/>
            <person name="Lucas S."/>
            <person name="Lundell T."/>
            <person name="Martin R."/>
            <person name="McLaughlin D.J."/>
            <person name="Morgenstern I."/>
            <person name="Morin E."/>
            <person name="Murat C."/>
            <person name="Nagy L.G."/>
            <person name="Nolan M."/>
            <person name="Ohm R.A."/>
            <person name="Patyshakuliyeva A."/>
            <person name="Rokas A."/>
            <person name="Ruiz-Duenas F.J."/>
            <person name="Sabat G."/>
            <person name="Salamov A."/>
            <person name="Samejima M."/>
            <person name="Schmutz J."/>
            <person name="Slot J.C."/>
            <person name="St John F."/>
            <person name="Stenlid J."/>
            <person name="Sun H."/>
            <person name="Sun S."/>
            <person name="Syed K."/>
            <person name="Tsang A."/>
            <person name="Wiebenga A."/>
            <person name="Young D."/>
            <person name="Pisabarro A."/>
            <person name="Eastwood D.C."/>
            <person name="Martin F."/>
            <person name="Cullen D."/>
            <person name="Grigoriev I.V."/>
            <person name="Hibbett D.S."/>
        </authorList>
    </citation>
    <scope>NUCLEOTIDE SEQUENCE [LARGE SCALE GENOMIC DNA]</scope>
    <source>
        <strain evidence="12">RWD-64-598 SS2</strain>
    </source>
</reference>
<dbReference type="InterPro" id="IPR040040">
    <property type="entry name" value="ATG11"/>
</dbReference>
<protein>
    <recommendedName>
        <fullName evidence="6">Autophagy-related protein 11</fullName>
    </recommendedName>
</protein>
<dbReference type="OrthoDB" id="447953at2759"/>